<keyword evidence="4 8" id="KW-0812">Transmembrane</keyword>
<dbReference type="InterPro" id="IPR035965">
    <property type="entry name" value="PAS-like_dom_sf"/>
</dbReference>
<dbReference type="EMBL" id="CP006880">
    <property type="protein sequence ID" value="AJD45178.1"/>
    <property type="molecule type" value="Genomic_DNA"/>
</dbReference>
<evidence type="ECO:0000313" key="11">
    <source>
        <dbReference type="EMBL" id="AJD45178.1"/>
    </source>
</evidence>
<evidence type="ECO:0000256" key="4">
    <source>
        <dbReference type="ARBA" id="ARBA00022692"/>
    </source>
</evidence>
<dbReference type="InterPro" id="IPR050469">
    <property type="entry name" value="Diguanylate_Cyclase"/>
</dbReference>
<evidence type="ECO:0000256" key="8">
    <source>
        <dbReference type="SAM" id="Phobius"/>
    </source>
</evidence>
<dbReference type="RefSeq" id="WP_040115443.1">
    <property type="nucleotide sequence ID" value="NZ_CP006880.1"/>
</dbReference>
<dbReference type="GO" id="GO:0071555">
    <property type="term" value="P:cell wall organization"/>
    <property type="evidence" value="ECO:0007669"/>
    <property type="project" value="InterPro"/>
</dbReference>
<dbReference type="PANTHER" id="PTHR45138:SF9">
    <property type="entry name" value="DIGUANYLATE CYCLASE DGCM-RELATED"/>
    <property type="match status" value="1"/>
</dbReference>
<dbReference type="InterPro" id="IPR011620">
    <property type="entry name" value="Sig_transdc_His_kinase_LytS_TM"/>
</dbReference>
<feature type="transmembrane region" description="Helical" evidence="8">
    <location>
        <begin position="7"/>
        <end position="27"/>
    </location>
</feature>
<evidence type="ECO:0000259" key="9">
    <source>
        <dbReference type="PROSITE" id="PS50113"/>
    </source>
</evidence>
<dbReference type="FunFam" id="3.30.70.270:FF:000001">
    <property type="entry name" value="Diguanylate cyclase domain protein"/>
    <property type="match status" value="1"/>
</dbReference>
<dbReference type="Gene3D" id="3.30.70.270">
    <property type="match status" value="1"/>
</dbReference>
<keyword evidence="3" id="KW-1003">Cell membrane</keyword>
<evidence type="ECO:0000259" key="10">
    <source>
        <dbReference type="PROSITE" id="PS50887"/>
    </source>
</evidence>
<protein>
    <recommendedName>
        <fullName evidence="2">diguanylate cyclase</fullName>
        <ecNumber evidence="2">2.7.7.65</ecNumber>
    </recommendedName>
</protein>
<dbReference type="InterPro" id="IPR013656">
    <property type="entry name" value="PAS_4"/>
</dbReference>
<evidence type="ECO:0000313" key="12">
    <source>
        <dbReference type="Proteomes" id="UP000031368"/>
    </source>
</evidence>
<feature type="transmembrane region" description="Helical" evidence="8">
    <location>
        <begin position="164"/>
        <end position="184"/>
    </location>
</feature>
<evidence type="ECO:0000256" key="2">
    <source>
        <dbReference type="ARBA" id="ARBA00012528"/>
    </source>
</evidence>
<dbReference type="PROSITE" id="PS50113">
    <property type="entry name" value="PAC"/>
    <property type="match status" value="1"/>
</dbReference>
<keyword evidence="5 8" id="KW-1133">Transmembrane helix</keyword>
<sequence>MSTTWQILTGNLAVVALVMSVWAHFYYRFRNLSALQSKVAFGLTMGLGAIASMLLSIPVNSGAFIDLRSSLIAISGLFGGPVAAIATMAVAGGFRIYSGGAGTINGITGILLIGAVGVAAHIIVQNRKIGIIDVVLLAAAVCVTLVGSTLVLLSSADGQTLTSIVAPALFLNSCAIIISGLVLLQFERIALERDLLTAALTQTSDYHYVKNSQSQFVIVNRNVAEHHHFSSPAEMIGLTDFQLATQRRAEILFAEEQELLRNGKPVIDKIEQLREGEQERCYSTSKFPLRDGKGEIIGLAGATRDITEQRRVERELTESRNLLSHAMAGMSDGFAMFGPDGTLLFCNEQYRCLFPLSAPARIPGANIKDILRKVAETEERRDLPKDVTDDWIDNAAAHLHQDKDEEIDLCDGRWLSLRTRLTTDGKALVVVSDITAMKQAEHSLRELAEQMKSLAETDALTGIVNRRAFDQAIVIELARSARNRTPLSLLLIDVDRFKAYNDTYGHVAGDECLKAVSDCLREVVKRRTDVVARFGGEEFVVLLPETDEGAAQALALKFLTGLRALEIPHAGSEFRYVTASVGVLTKQSSSSELVSAELIKRADDALYDAKRNGRNQISTWSAQKCDGRRQKGSSRSR</sequence>
<dbReference type="Pfam" id="PF00990">
    <property type="entry name" value="GGDEF"/>
    <property type="match status" value="1"/>
</dbReference>
<dbReference type="PANTHER" id="PTHR45138">
    <property type="entry name" value="REGULATORY COMPONENTS OF SENSORY TRANSDUCTION SYSTEM"/>
    <property type="match status" value="1"/>
</dbReference>
<dbReference type="GO" id="GO:0052621">
    <property type="term" value="F:diguanylate cyclase activity"/>
    <property type="evidence" value="ECO:0007669"/>
    <property type="project" value="UniProtKB-EC"/>
</dbReference>
<feature type="domain" description="GGDEF" evidence="10">
    <location>
        <begin position="485"/>
        <end position="622"/>
    </location>
</feature>
<dbReference type="GO" id="GO:1902201">
    <property type="term" value="P:negative regulation of bacterial-type flagellum-dependent cell motility"/>
    <property type="evidence" value="ECO:0007669"/>
    <property type="project" value="TreeGrafter"/>
</dbReference>
<feature type="transmembrane region" description="Helical" evidence="8">
    <location>
        <begin position="71"/>
        <end position="97"/>
    </location>
</feature>
<dbReference type="PROSITE" id="PS50887">
    <property type="entry name" value="GGDEF"/>
    <property type="match status" value="1"/>
</dbReference>
<reference evidence="11 12" key="1">
    <citation type="submission" date="2013-11" db="EMBL/GenBank/DDBJ databases">
        <title>Complete genome sequence of Rhizobium gallicum bv. gallicum R602.</title>
        <authorList>
            <person name="Bustos P."/>
            <person name="Santamaria R.I."/>
            <person name="Lozano L."/>
            <person name="Acosta J.L."/>
            <person name="Ormeno-Orrillo E."/>
            <person name="Rogel M.A."/>
            <person name="Romero D."/>
            <person name="Cevallos M.A."/>
            <person name="Martinez-Romero E."/>
            <person name="Gonzalez V."/>
        </authorList>
    </citation>
    <scope>NUCLEOTIDE SEQUENCE [LARGE SCALE GENOMIC DNA]</scope>
    <source>
        <strain evidence="11 12">R602</strain>
        <plasmid evidence="11 12">pRgalR602c</plasmid>
    </source>
</reference>
<keyword evidence="12" id="KW-1185">Reference proteome</keyword>
<name>A0A0B4XEU3_9HYPH</name>
<dbReference type="Pfam" id="PF08448">
    <property type="entry name" value="PAS_4"/>
    <property type="match status" value="1"/>
</dbReference>
<dbReference type="GO" id="GO:0043709">
    <property type="term" value="P:cell adhesion involved in single-species biofilm formation"/>
    <property type="evidence" value="ECO:0007669"/>
    <property type="project" value="TreeGrafter"/>
</dbReference>
<evidence type="ECO:0000256" key="7">
    <source>
        <dbReference type="ARBA" id="ARBA00034247"/>
    </source>
</evidence>
<evidence type="ECO:0000256" key="5">
    <source>
        <dbReference type="ARBA" id="ARBA00022989"/>
    </source>
</evidence>
<dbReference type="NCBIfam" id="TIGR00254">
    <property type="entry name" value="GGDEF"/>
    <property type="match status" value="1"/>
</dbReference>
<dbReference type="CDD" id="cd01949">
    <property type="entry name" value="GGDEF"/>
    <property type="match status" value="1"/>
</dbReference>
<dbReference type="SMART" id="SM00267">
    <property type="entry name" value="GGDEF"/>
    <property type="match status" value="1"/>
</dbReference>
<dbReference type="KEGG" id="rga:RGR602_PC01148"/>
<dbReference type="EC" id="2.7.7.65" evidence="2"/>
<comment type="subcellular location">
    <subcellularLocation>
        <location evidence="1">Cell membrane</location>
        <topology evidence="1">Multi-pass membrane protein</topology>
    </subcellularLocation>
</comment>
<evidence type="ECO:0000256" key="1">
    <source>
        <dbReference type="ARBA" id="ARBA00004651"/>
    </source>
</evidence>
<gene>
    <name evidence="11" type="ORF">RGR602_PC01148</name>
</gene>
<dbReference type="AlphaFoldDB" id="A0A0B4XEU3"/>
<keyword evidence="11" id="KW-0614">Plasmid</keyword>
<comment type="catalytic activity">
    <reaction evidence="7">
        <text>2 GTP = 3',3'-c-di-GMP + 2 diphosphate</text>
        <dbReference type="Rhea" id="RHEA:24898"/>
        <dbReference type="ChEBI" id="CHEBI:33019"/>
        <dbReference type="ChEBI" id="CHEBI:37565"/>
        <dbReference type="ChEBI" id="CHEBI:58805"/>
        <dbReference type="EC" id="2.7.7.65"/>
    </reaction>
</comment>
<dbReference type="SUPFAM" id="SSF55073">
    <property type="entry name" value="Nucleotide cyclase"/>
    <property type="match status" value="1"/>
</dbReference>
<dbReference type="Proteomes" id="UP000031368">
    <property type="component" value="Plasmid pRgalR602c"/>
</dbReference>
<feature type="transmembrane region" description="Helical" evidence="8">
    <location>
        <begin position="103"/>
        <end position="124"/>
    </location>
</feature>
<geneLocation type="plasmid" evidence="11 12">
    <name>pRgalR602c</name>
</geneLocation>
<evidence type="ECO:0000256" key="6">
    <source>
        <dbReference type="ARBA" id="ARBA00023136"/>
    </source>
</evidence>
<dbReference type="GO" id="GO:0000155">
    <property type="term" value="F:phosphorelay sensor kinase activity"/>
    <property type="evidence" value="ECO:0007669"/>
    <property type="project" value="InterPro"/>
</dbReference>
<feature type="transmembrane region" description="Helical" evidence="8">
    <location>
        <begin position="131"/>
        <end position="152"/>
    </location>
</feature>
<feature type="transmembrane region" description="Helical" evidence="8">
    <location>
        <begin position="39"/>
        <end position="59"/>
    </location>
</feature>
<dbReference type="InterPro" id="IPR000160">
    <property type="entry name" value="GGDEF_dom"/>
</dbReference>
<feature type="domain" description="PAC" evidence="9">
    <location>
        <begin position="264"/>
        <end position="318"/>
    </location>
</feature>
<dbReference type="InterPro" id="IPR000700">
    <property type="entry name" value="PAS-assoc_C"/>
</dbReference>
<dbReference type="HOGENOM" id="CLU_432660_0_0_5"/>
<dbReference type="Gene3D" id="3.30.450.20">
    <property type="entry name" value="PAS domain"/>
    <property type="match status" value="2"/>
</dbReference>
<dbReference type="GO" id="GO:0005886">
    <property type="term" value="C:plasma membrane"/>
    <property type="evidence" value="ECO:0007669"/>
    <property type="project" value="UniProtKB-SubCell"/>
</dbReference>
<dbReference type="SUPFAM" id="SSF55785">
    <property type="entry name" value="PYP-like sensor domain (PAS domain)"/>
    <property type="match status" value="2"/>
</dbReference>
<proteinExistence type="predicted"/>
<dbReference type="InterPro" id="IPR029787">
    <property type="entry name" value="Nucleotide_cyclase"/>
</dbReference>
<dbReference type="InterPro" id="IPR043128">
    <property type="entry name" value="Rev_trsase/Diguanyl_cyclase"/>
</dbReference>
<organism evidence="11 12">
    <name type="scientific">Rhizobium gallicum bv. gallicum R602sp</name>
    <dbReference type="NCBI Taxonomy" id="1041138"/>
    <lineage>
        <taxon>Bacteria</taxon>
        <taxon>Pseudomonadati</taxon>
        <taxon>Pseudomonadota</taxon>
        <taxon>Alphaproteobacteria</taxon>
        <taxon>Hyphomicrobiales</taxon>
        <taxon>Rhizobiaceae</taxon>
        <taxon>Rhizobium/Agrobacterium group</taxon>
        <taxon>Rhizobium</taxon>
    </lineage>
</organism>
<keyword evidence="6 8" id="KW-0472">Membrane</keyword>
<accession>A0A0B4XEU3</accession>
<evidence type="ECO:0000256" key="3">
    <source>
        <dbReference type="ARBA" id="ARBA00022475"/>
    </source>
</evidence>
<dbReference type="Pfam" id="PF12860">
    <property type="entry name" value="PAS_7"/>
    <property type="match status" value="1"/>
</dbReference>
<dbReference type="Pfam" id="PF07694">
    <property type="entry name" value="5TM-5TMR_LYT"/>
    <property type="match status" value="1"/>
</dbReference>